<organism evidence="1">
    <name type="scientific">hydrocarbon metagenome</name>
    <dbReference type="NCBI Taxonomy" id="938273"/>
    <lineage>
        <taxon>unclassified sequences</taxon>
        <taxon>metagenomes</taxon>
        <taxon>ecological metagenomes</taxon>
    </lineage>
</organism>
<dbReference type="EMBL" id="LNQE01001440">
    <property type="protein sequence ID" value="KUG17450.1"/>
    <property type="molecule type" value="Genomic_DNA"/>
</dbReference>
<sequence length="106" mass="12119">MTYDVSNSPDGRSSGDAPEPAWWWTAEEHRNALIVLQLRLRRDILKFISSGPKSSEQICQRFDLSPEKADYHLSMLETALVIERCGEILDITPTGILYLENVEARR</sequence>
<accession>A0A0W8F9E5</accession>
<dbReference type="InterPro" id="IPR036390">
    <property type="entry name" value="WH_DNA-bd_sf"/>
</dbReference>
<dbReference type="CDD" id="cd00090">
    <property type="entry name" value="HTH_ARSR"/>
    <property type="match status" value="1"/>
</dbReference>
<dbReference type="SUPFAM" id="SSF46785">
    <property type="entry name" value="Winged helix' DNA-binding domain"/>
    <property type="match status" value="1"/>
</dbReference>
<dbReference type="InterPro" id="IPR011991">
    <property type="entry name" value="ArsR-like_HTH"/>
</dbReference>
<dbReference type="AlphaFoldDB" id="A0A0W8F9E5"/>
<dbReference type="Pfam" id="PF12840">
    <property type="entry name" value="HTH_20"/>
    <property type="match status" value="1"/>
</dbReference>
<name>A0A0W8F9E5_9ZZZZ</name>
<protein>
    <submittedName>
        <fullName evidence="1">Transcriptional regulatory protein, arsr family</fullName>
    </submittedName>
</protein>
<dbReference type="Gene3D" id="1.10.10.10">
    <property type="entry name" value="Winged helix-like DNA-binding domain superfamily/Winged helix DNA-binding domain"/>
    <property type="match status" value="1"/>
</dbReference>
<gene>
    <name evidence="1" type="ORF">ASZ90_012846</name>
</gene>
<comment type="caution">
    <text evidence="1">The sequence shown here is derived from an EMBL/GenBank/DDBJ whole genome shotgun (WGS) entry which is preliminary data.</text>
</comment>
<evidence type="ECO:0000313" key="1">
    <source>
        <dbReference type="EMBL" id="KUG17450.1"/>
    </source>
</evidence>
<dbReference type="InterPro" id="IPR036388">
    <property type="entry name" value="WH-like_DNA-bd_sf"/>
</dbReference>
<proteinExistence type="predicted"/>
<reference evidence="1" key="1">
    <citation type="journal article" date="2015" name="Proc. Natl. Acad. Sci. U.S.A.">
        <title>Networks of energetic and metabolic interactions define dynamics in microbial communities.</title>
        <authorList>
            <person name="Embree M."/>
            <person name="Liu J.K."/>
            <person name="Al-Bassam M.M."/>
            <person name="Zengler K."/>
        </authorList>
    </citation>
    <scope>NUCLEOTIDE SEQUENCE</scope>
</reference>